<dbReference type="EMBL" id="CP114040">
    <property type="protein sequence ID" value="WAS90647.1"/>
    <property type="molecule type" value="Genomic_DNA"/>
</dbReference>
<evidence type="ECO:0008006" key="3">
    <source>
        <dbReference type="Google" id="ProtNLM"/>
    </source>
</evidence>
<evidence type="ECO:0000313" key="2">
    <source>
        <dbReference type="Proteomes" id="UP001164459"/>
    </source>
</evidence>
<organism evidence="1 2">
    <name type="scientific">Nannocystis punicea</name>
    <dbReference type="NCBI Taxonomy" id="2995304"/>
    <lineage>
        <taxon>Bacteria</taxon>
        <taxon>Pseudomonadati</taxon>
        <taxon>Myxococcota</taxon>
        <taxon>Polyangia</taxon>
        <taxon>Nannocystales</taxon>
        <taxon>Nannocystaceae</taxon>
        <taxon>Nannocystis</taxon>
    </lineage>
</organism>
<sequence length="120" mass="12749">MIDGASFCWTRSHGHLEVDGVRHCVERFSTWRDDDRRGALRVCFVDGQGGSTTAGQGWGGHDGSLLVGGVAYNLNRPALAVRLIRAAMASGWQPGSGRGVERDDGFALLASAGAPAEPRR</sequence>
<name>A0ABY7GUM4_9BACT</name>
<keyword evidence="2" id="KW-1185">Reference proteome</keyword>
<accession>A0ABY7GUM4</accession>
<reference evidence="1" key="1">
    <citation type="submission" date="2022-11" db="EMBL/GenBank/DDBJ databases">
        <title>Minimal conservation of predation-associated metabolite biosynthetic gene clusters underscores biosynthetic potential of Myxococcota including descriptions for ten novel species: Archangium lansinium sp. nov., Myxococcus landrumus sp. nov., Nannocystis bai.</title>
        <authorList>
            <person name="Ahearne A."/>
            <person name="Stevens C."/>
            <person name="Dowd S."/>
        </authorList>
    </citation>
    <scope>NUCLEOTIDE SEQUENCE</scope>
    <source>
        <strain evidence="1">Fl3</strain>
    </source>
</reference>
<dbReference type="Proteomes" id="UP001164459">
    <property type="component" value="Chromosome"/>
</dbReference>
<protein>
    <recommendedName>
        <fullName evidence="3">Peptidoglycan recognition protein family domain-containing protein</fullName>
    </recommendedName>
</protein>
<evidence type="ECO:0000313" key="1">
    <source>
        <dbReference type="EMBL" id="WAS90647.1"/>
    </source>
</evidence>
<dbReference type="RefSeq" id="WP_269032974.1">
    <property type="nucleotide sequence ID" value="NZ_CP114040.1"/>
</dbReference>
<proteinExistence type="predicted"/>
<gene>
    <name evidence="1" type="ORF">O0S08_31045</name>
</gene>